<accession>A0A1H0UEH2</accession>
<dbReference type="GO" id="GO:0003700">
    <property type="term" value="F:DNA-binding transcription factor activity"/>
    <property type="evidence" value="ECO:0007669"/>
    <property type="project" value="InterPro"/>
</dbReference>
<dbReference type="PANTHER" id="PTHR40062:SF1">
    <property type="entry name" value="GLOBAL TRANSCRIPTIONAL REGULATOR CODY"/>
    <property type="match status" value="1"/>
</dbReference>
<dbReference type="InterPro" id="IPR036388">
    <property type="entry name" value="WH-like_DNA-bd_sf"/>
</dbReference>
<dbReference type="EMBL" id="FNJQ01000031">
    <property type="protein sequence ID" value="SDP64276.1"/>
    <property type="molecule type" value="Genomic_DNA"/>
</dbReference>
<dbReference type="Gene3D" id="1.10.10.10">
    <property type="entry name" value="Winged helix-like DNA-binding domain superfamily/Winged helix DNA-binding domain"/>
    <property type="match status" value="1"/>
</dbReference>
<dbReference type="GO" id="GO:0003677">
    <property type="term" value="F:DNA binding"/>
    <property type="evidence" value="ECO:0007669"/>
    <property type="project" value="InterPro"/>
</dbReference>
<dbReference type="AlphaFoldDB" id="A0A1H0UEH2"/>
<organism evidence="2 3">
    <name type="scientific">Selenomonas ruminantium</name>
    <dbReference type="NCBI Taxonomy" id="971"/>
    <lineage>
        <taxon>Bacteria</taxon>
        <taxon>Bacillati</taxon>
        <taxon>Bacillota</taxon>
        <taxon>Negativicutes</taxon>
        <taxon>Selenomonadales</taxon>
        <taxon>Selenomonadaceae</taxon>
        <taxon>Selenomonas</taxon>
    </lineage>
</organism>
<sequence length="225" mass="25667">MGIEKLKSILDMMPKIFYDENLLQNALERVFLDDKQAKNVLFMVIQSGVIDNALLVGQVNRDLFRSYVDAVNNDYGVEKEIAKKYIGWWLGALNVSYEDCELERAQEVHQQNYENEVKVDELEERYKVKSALSALSQSEKDASAALFHEFAGTEGEIVASKVADKYGLTRSVIVNALRKLEAAGLLESKSMGMKGTYIRVLNDNLLFELCEYEKKKTYLNSWKGR</sequence>
<evidence type="ECO:0000313" key="3">
    <source>
        <dbReference type="Proteomes" id="UP000182412"/>
    </source>
</evidence>
<dbReference type="PANTHER" id="PTHR40062">
    <property type="entry name" value="GTP-SENSING TRANSCRIPTIONAL PLEIOTROPIC REPRESSOR CODY"/>
    <property type="match status" value="1"/>
</dbReference>
<evidence type="ECO:0000313" key="2">
    <source>
        <dbReference type="EMBL" id="SDP64276.1"/>
    </source>
</evidence>
<dbReference type="InterPro" id="IPR036390">
    <property type="entry name" value="WH_DNA-bd_sf"/>
</dbReference>
<reference evidence="2 3" key="1">
    <citation type="submission" date="2016-10" db="EMBL/GenBank/DDBJ databases">
        <authorList>
            <person name="de Groot N.N."/>
        </authorList>
    </citation>
    <scope>NUCLEOTIDE SEQUENCE [LARGE SCALE GENOMIC DNA]</scope>
    <source>
        <strain evidence="2 3">S137</strain>
    </source>
</reference>
<dbReference type="InterPro" id="IPR013198">
    <property type="entry name" value="GTP_trans_reg_CodY_C"/>
</dbReference>
<evidence type="ECO:0000259" key="1">
    <source>
        <dbReference type="Pfam" id="PF08222"/>
    </source>
</evidence>
<feature type="domain" description="Global transcriptional regulator CodY C-terminal" evidence="1">
    <location>
        <begin position="154"/>
        <end position="212"/>
    </location>
</feature>
<dbReference type="RefSeq" id="WP_074573160.1">
    <property type="nucleotide sequence ID" value="NZ_FNJQ01000031.1"/>
</dbReference>
<dbReference type="GO" id="GO:0045892">
    <property type="term" value="P:negative regulation of DNA-templated transcription"/>
    <property type="evidence" value="ECO:0007669"/>
    <property type="project" value="InterPro"/>
</dbReference>
<name>A0A1H0UEH2_SELRU</name>
<dbReference type="Pfam" id="PF08222">
    <property type="entry name" value="HTH_CodY"/>
    <property type="match status" value="1"/>
</dbReference>
<dbReference type="GO" id="GO:0005525">
    <property type="term" value="F:GTP binding"/>
    <property type="evidence" value="ECO:0007669"/>
    <property type="project" value="InterPro"/>
</dbReference>
<dbReference type="Proteomes" id="UP000182412">
    <property type="component" value="Unassembled WGS sequence"/>
</dbReference>
<dbReference type="OrthoDB" id="2056at2"/>
<dbReference type="InterPro" id="IPR014154">
    <property type="entry name" value="CodY"/>
</dbReference>
<proteinExistence type="predicted"/>
<protein>
    <submittedName>
        <fullName evidence="2">CodY helix-turn-helix domain-containing protein</fullName>
    </submittedName>
</protein>
<gene>
    <name evidence="2" type="ORF">SAMN05216366_13122</name>
</gene>
<dbReference type="SUPFAM" id="SSF46785">
    <property type="entry name" value="Winged helix' DNA-binding domain"/>
    <property type="match status" value="1"/>
</dbReference>